<dbReference type="SUPFAM" id="SSF52129">
    <property type="entry name" value="Caspase-like"/>
    <property type="match status" value="1"/>
</dbReference>
<name>A0A2T1DZI9_9CYAN</name>
<evidence type="ECO:0000313" key="3">
    <source>
        <dbReference type="Proteomes" id="UP000239576"/>
    </source>
</evidence>
<dbReference type="OrthoDB" id="581349at2"/>
<sequence>MAKKWAIVVGIDQYKRLQPLRFAERDAKAIRAFLLNDAGFDQVYYFSDHAPEIVLEGVSISTQPTVANLRRFLELRFAAPFLKQGDTLWFFFSGYGLQYANADYLLPSDVEPEAAETTAITMDALADCLSRSGTEQIVLFLDACRTEDQKFGQGFGTDPNGVITLFSTAFGETAQELEAVQLGAFAHVLLEGLQVKGRKPDATVAELFQYLYNRLPQVNLSHSQPSQSPRLSVNAPIRPEAMLLPQTIDPVTVRAGKQKPAMAKAEPNHLESNIAPAIDLAAQQSNKVLPSKVLQAVAASLVTLAIGLAGITLYQVVSPYLTTPQRWDELWAGTWSKTTPSPSLPPVPSPNTFSIKNNFYQRLPRIGRYAAIVSLFNQSYREISSMNGRFCIKLVNAPTKPSGYQQITVSTLSFRDNGVYIDATQEQLKIDGTFTEVTDRKSTWQWAKNDVDRSGLVAECLVSTTPYVREVKGLTKK</sequence>
<evidence type="ECO:0000259" key="1">
    <source>
        <dbReference type="Pfam" id="PF00656"/>
    </source>
</evidence>
<dbReference type="Gene3D" id="3.40.50.1460">
    <property type="match status" value="1"/>
</dbReference>
<dbReference type="GO" id="GO:0004197">
    <property type="term" value="F:cysteine-type endopeptidase activity"/>
    <property type="evidence" value="ECO:0007669"/>
    <property type="project" value="InterPro"/>
</dbReference>
<keyword evidence="3" id="KW-1185">Reference proteome</keyword>
<gene>
    <name evidence="2" type="ORF">C7B82_21485</name>
</gene>
<dbReference type="PANTHER" id="PTHR22576:SF37">
    <property type="entry name" value="MUCOSA-ASSOCIATED LYMPHOID TISSUE LYMPHOMA TRANSLOCATION PROTEIN 1"/>
    <property type="match status" value="1"/>
</dbReference>
<accession>A0A2T1DZI9</accession>
<evidence type="ECO:0000313" key="2">
    <source>
        <dbReference type="EMBL" id="PSB25913.1"/>
    </source>
</evidence>
<comment type="caution">
    <text evidence="2">The sequence shown here is derived from an EMBL/GenBank/DDBJ whole genome shotgun (WGS) entry which is preliminary data.</text>
</comment>
<dbReference type="GO" id="GO:0006508">
    <property type="term" value="P:proteolysis"/>
    <property type="evidence" value="ECO:0007669"/>
    <property type="project" value="InterPro"/>
</dbReference>
<proteinExistence type="predicted"/>
<organism evidence="2 3">
    <name type="scientific">Stenomitos frigidus ULC18</name>
    <dbReference type="NCBI Taxonomy" id="2107698"/>
    <lineage>
        <taxon>Bacteria</taxon>
        <taxon>Bacillati</taxon>
        <taxon>Cyanobacteriota</taxon>
        <taxon>Cyanophyceae</taxon>
        <taxon>Leptolyngbyales</taxon>
        <taxon>Leptolyngbyaceae</taxon>
        <taxon>Stenomitos</taxon>
    </lineage>
</organism>
<dbReference type="Pfam" id="PF00656">
    <property type="entry name" value="Peptidase_C14"/>
    <property type="match status" value="1"/>
</dbReference>
<reference evidence="2 3" key="2">
    <citation type="submission" date="2018-03" db="EMBL/GenBank/DDBJ databases">
        <title>The ancient ancestry and fast evolution of plastids.</title>
        <authorList>
            <person name="Moore K.R."/>
            <person name="Magnabosco C."/>
            <person name="Momper L."/>
            <person name="Gold D.A."/>
            <person name="Bosak T."/>
            <person name="Fournier G.P."/>
        </authorList>
    </citation>
    <scope>NUCLEOTIDE SEQUENCE [LARGE SCALE GENOMIC DNA]</scope>
    <source>
        <strain evidence="2 3">ULC18</strain>
    </source>
</reference>
<dbReference type="InterPro" id="IPR011600">
    <property type="entry name" value="Pept_C14_caspase"/>
</dbReference>
<dbReference type="InterPro" id="IPR029030">
    <property type="entry name" value="Caspase-like_dom_sf"/>
</dbReference>
<dbReference type="AlphaFoldDB" id="A0A2T1DZI9"/>
<protein>
    <recommendedName>
        <fullName evidence="1">Peptidase C14 caspase domain-containing protein</fullName>
    </recommendedName>
</protein>
<dbReference type="Proteomes" id="UP000239576">
    <property type="component" value="Unassembled WGS sequence"/>
</dbReference>
<reference evidence="3" key="1">
    <citation type="submission" date="2018-02" db="EMBL/GenBank/DDBJ databases">
        <authorList>
            <person name="Moore K."/>
            <person name="Momper L."/>
        </authorList>
    </citation>
    <scope>NUCLEOTIDE SEQUENCE [LARGE SCALE GENOMIC DNA]</scope>
    <source>
        <strain evidence="3">ULC18</strain>
    </source>
</reference>
<dbReference type="PANTHER" id="PTHR22576">
    <property type="entry name" value="MUCOSA ASSOCIATED LYMPHOID TISSUE LYMPHOMA TRANSLOCATION PROTEIN 1/PARACASPASE"/>
    <property type="match status" value="1"/>
</dbReference>
<feature type="domain" description="Peptidase C14 caspase" evidence="1">
    <location>
        <begin position="3"/>
        <end position="233"/>
    </location>
</feature>
<dbReference type="InterPro" id="IPR052039">
    <property type="entry name" value="Caspase-related_regulators"/>
</dbReference>
<dbReference type="EMBL" id="PVWK01000118">
    <property type="protein sequence ID" value="PSB25913.1"/>
    <property type="molecule type" value="Genomic_DNA"/>
</dbReference>
<dbReference type="RefSeq" id="WP_106258462.1">
    <property type="nucleotide sequence ID" value="NZ_CAWNSW010000038.1"/>
</dbReference>